<sequence>MLPPAHPSLPRPPSPQQPYAAYYNSHYVQAYSRADPNVAHYPAPSSSSNIDARNFHNQSSKKPNFPMQSCSSWYQPGTSRCSYPSCTFTGSGKAVEIHMMDRHLIYPPGWEKRQNKRDWDADPSLKGKPVPIQGTNIVLDSPEILEAWIAERKKRFPTSDRVENKKRKMEEAVARGQLDLTETGLLANKRRKVENPNSFQRRRQGQPTKGPARIGKSSEKARAIDSGWPVRPPRNDLQKVERLLSPSACSEPGSCSEEEDNDAPESRSSKIEHTENTLQHCLESEVDVAVVGTKEFGNPKKRQLQQPKAPLRNPFASRPTLLRNLILPEIRVTISNLSQAIRFLVDNHFLHDVELKPGQAVEHNKIQILPLDGGSNSNV</sequence>
<evidence type="ECO:0000256" key="1">
    <source>
        <dbReference type="SAM" id="MobiDB-lite"/>
    </source>
</evidence>
<keyword evidence="4" id="KW-1185">Reference proteome</keyword>
<name>A0A0C3CHE6_HEBCY</name>
<dbReference type="GO" id="GO:0005634">
    <property type="term" value="C:nucleus"/>
    <property type="evidence" value="ECO:0007669"/>
    <property type="project" value="TreeGrafter"/>
</dbReference>
<dbReference type="GO" id="GO:0003723">
    <property type="term" value="F:RNA binding"/>
    <property type="evidence" value="ECO:0007669"/>
    <property type="project" value="InterPro"/>
</dbReference>
<proteinExistence type="predicted"/>
<evidence type="ECO:0000259" key="2">
    <source>
        <dbReference type="Pfam" id="PF10453"/>
    </source>
</evidence>
<dbReference type="InterPro" id="IPR039136">
    <property type="entry name" value="NUFIP1-like"/>
</dbReference>
<organism evidence="3 4">
    <name type="scientific">Hebeloma cylindrosporum</name>
    <dbReference type="NCBI Taxonomy" id="76867"/>
    <lineage>
        <taxon>Eukaryota</taxon>
        <taxon>Fungi</taxon>
        <taxon>Dikarya</taxon>
        <taxon>Basidiomycota</taxon>
        <taxon>Agaricomycotina</taxon>
        <taxon>Agaricomycetes</taxon>
        <taxon>Agaricomycetidae</taxon>
        <taxon>Agaricales</taxon>
        <taxon>Agaricineae</taxon>
        <taxon>Hymenogastraceae</taxon>
        <taxon>Hebeloma</taxon>
    </lineage>
</organism>
<dbReference type="Proteomes" id="UP000053424">
    <property type="component" value="Unassembled WGS sequence"/>
</dbReference>
<dbReference type="STRING" id="686832.A0A0C3CHE6"/>
<feature type="region of interest" description="Disordered" evidence="1">
    <location>
        <begin position="181"/>
        <end position="275"/>
    </location>
</feature>
<dbReference type="PANTHER" id="PTHR13309:SF0">
    <property type="entry name" value="FMR1-INTERACTING PROTEIN NUFIP1"/>
    <property type="match status" value="1"/>
</dbReference>
<reference evidence="4" key="2">
    <citation type="submission" date="2015-01" db="EMBL/GenBank/DDBJ databases">
        <title>Evolutionary Origins and Diversification of the Mycorrhizal Mutualists.</title>
        <authorList>
            <consortium name="DOE Joint Genome Institute"/>
            <consortium name="Mycorrhizal Genomics Consortium"/>
            <person name="Kohler A."/>
            <person name="Kuo A."/>
            <person name="Nagy L.G."/>
            <person name="Floudas D."/>
            <person name="Copeland A."/>
            <person name="Barry K.W."/>
            <person name="Cichocki N."/>
            <person name="Veneault-Fourrey C."/>
            <person name="LaButti K."/>
            <person name="Lindquist E.A."/>
            <person name="Lipzen A."/>
            <person name="Lundell T."/>
            <person name="Morin E."/>
            <person name="Murat C."/>
            <person name="Riley R."/>
            <person name="Ohm R."/>
            <person name="Sun H."/>
            <person name="Tunlid A."/>
            <person name="Henrissat B."/>
            <person name="Grigoriev I.V."/>
            <person name="Hibbett D.S."/>
            <person name="Martin F."/>
        </authorList>
    </citation>
    <scope>NUCLEOTIDE SEQUENCE [LARGE SCALE GENOMIC DNA]</scope>
    <source>
        <strain evidence="4">h7</strain>
    </source>
</reference>
<protein>
    <recommendedName>
        <fullName evidence="2">FMR1-interacting protein 1 conserved domain-containing protein</fullName>
    </recommendedName>
</protein>
<evidence type="ECO:0000313" key="4">
    <source>
        <dbReference type="Proteomes" id="UP000053424"/>
    </source>
</evidence>
<reference evidence="3 4" key="1">
    <citation type="submission" date="2014-04" db="EMBL/GenBank/DDBJ databases">
        <authorList>
            <consortium name="DOE Joint Genome Institute"/>
            <person name="Kuo A."/>
            <person name="Gay G."/>
            <person name="Dore J."/>
            <person name="Kohler A."/>
            <person name="Nagy L.G."/>
            <person name="Floudas D."/>
            <person name="Copeland A."/>
            <person name="Barry K.W."/>
            <person name="Cichocki N."/>
            <person name="Veneault-Fourrey C."/>
            <person name="LaButti K."/>
            <person name="Lindquist E.A."/>
            <person name="Lipzen A."/>
            <person name="Lundell T."/>
            <person name="Morin E."/>
            <person name="Murat C."/>
            <person name="Sun H."/>
            <person name="Tunlid A."/>
            <person name="Henrissat B."/>
            <person name="Grigoriev I.V."/>
            <person name="Hibbett D.S."/>
            <person name="Martin F."/>
            <person name="Nordberg H.P."/>
            <person name="Cantor M.N."/>
            <person name="Hua S.X."/>
        </authorList>
    </citation>
    <scope>NUCLEOTIDE SEQUENCE [LARGE SCALE GENOMIC DNA]</scope>
    <source>
        <strain evidence="4">h7</strain>
    </source>
</reference>
<dbReference type="PANTHER" id="PTHR13309">
    <property type="entry name" value="NUCLEAR FRAGILE X MENTAL RETARDATION PROTEIN INTERACTING PROTEIN 1"/>
    <property type="match status" value="1"/>
</dbReference>
<dbReference type="InterPro" id="IPR019496">
    <property type="entry name" value="NUFIP1_cons_dom"/>
</dbReference>
<feature type="region of interest" description="Disordered" evidence="1">
    <location>
        <begin position="38"/>
        <end position="63"/>
    </location>
</feature>
<dbReference type="OrthoDB" id="273070at2759"/>
<feature type="compositionally biased region" description="Basic and acidic residues" evidence="1">
    <location>
        <begin position="264"/>
        <end position="275"/>
    </location>
</feature>
<feature type="compositionally biased region" description="Basic and acidic residues" evidence="1">
    <location>
        <begin position="233"/>
        <end position="242"/>
    </location>
</feature>
<dbReference type="HOGENOM" id="CLU_024455_0_0_1"/>
<gene>
    <name evidence="3" type="ORF">M413DRAFT_61540</name>
</gene>
<dbReference type="AlphaFoldDB" id="A0A0C3CHE6"/>
<feature type="compositionally biased region" description="Polar residues" evidence="1">
    <location>
        <begin position="44"/>
        <end position="63"/>
    </location>
</feature>
<dbReference type="GO" id="GO:0000492">
    <property type="term" value="P:box C/D snoRNP assembly"/>
    <property type="evidence" value="ECO:0007669"/>
    <property type="project" value="TreeGrafter"/>
</dbReference>
<feature type="domain" description="FMR1-interacting protein 1 conserved" evidence="2">
    <location>
        <begin position="126"/>
        <end position="177"/>
    </location>
</feature>
<dbReference type="Pfam" id="PF10453">
    <property type="entry name" value="NUFIP1"/>
    <property type="match status" value="1"/>
</dbReference>
<dbReference type="EMBL" id="KN831769">
    <property type="protein sequence ID" value="KIM48120.1"/>
    <property type="molecule type" value="Genomic_DNA"/>
</dbReference>
<accession>A0A0C3CHE6</accession>
<evidence type="ECO:0000313" key="3">
    <source>
        <dbReference type="EMBL" id="KIM48120.1"/>
    </source>
</evidence>